<gene>
    <name evidence="5" type="ORF">BP5796_06118</name>
</gene>
<feature type="transmembrane region" description="Helical" evidence="2">
    <location>
        <begin position="879"/>
        <end position="898"/>
    </location>
</feature>
<dbReference type="PANTHER" id="PTHR35408">
    <property type="entry name" value="CHROMOSOME 15, WHOLE GENOME SHOTGUN SEQUENCE"/>
    <property type="match status" value="1"/>
</dbReference>
<dbReference type="PANTHER" id="PTHR35408:SF1">
    <property type="entry name" value="GLYCOSYLTRANSFERASE 2-LIKE DOMAIN-CONTAINING PROTEIN"/>
    <property type="match status" value="1"/>
</dbReference>
<dbReference type="EMBL" id="PDLN01000008">
    <property type="protein sequence ID" value="RDW78266.1"/>
    <property type="molecule type" value="Genomic_DNA"/>
</dbReference>
<evidence type="ECO:0000256" key="2">
    <source>
        <dbReference type="SAM" id="Phobius"/>
    </source>
</evidence>
<name>A0A3D8RWA8_9HELO</name>
<accession>A0A3D8RWA8</accession>
<evidence type="ECO:0000313" key="5">
    <source>
        <dbReference type="EMBL" id="RDW78266.1"/>
    </source>
</evidence>
<dbReference type="Proteomes" id="UP000256328">
    <property type="component" value="Unassembled WGS sequence"/>
</dbReference>
<dbReference type="Gene3D" id="3.90.550.10">
    <property type="entry name" value="Spore Coat Polysaccharide Biosynthesis Protein SpsA, Chain A"/>
    <property type="match status" value="1"/>
</dbReference>
<feature type="transmembrane region" description="Helical" evidence="2">
    <location>
        <begin position="299"/>
        <end position="322"/>
    </location>
</feature>
<keyword evidence="6" id="KW-1185">Reference proteome</keyword>
<dbReference type="InterPro" id="IPR029044">
    <property type="entry name" value="Nucleotide-diphossugar_trans"/>
</dbReference>
<dbReference type="InterPro" id="IPR001173">
    <property type="entry name" value="Glyco_trans_2-like"/>
</dbReference>
<comment type="caution">
    <text evidence="5">The sequence shown here is derived from an EMBL/GenBank/DDBJ whole genome shotgun (WGS) entry which is preliminary data.</text>
</comment>
<feature type="compositionally biased region" description="Polar residues" evidence="1">
    <location>
        <begin position="74"/>
        <end position="84"/>
    </location>
</feature>
<reference evidence="5 6" key="1">
    <citation type="journal article" date="2018" name="IMA Fungus">
        <title>IMA Genome-F 9: Draft genome sequence of Annulohypoxylon stygium, Aspergillus mulundensis, Berkeleyomyces basicola (syn. Thielaviopsis basicola), Ceratocystis smalleyi, two Cercospora beticola strains, Coleophoma cylindrospora, Fusarium fracticaudum, Phialophora cf. hyalina, and Morchella septimelata.</title>
        <authorList>
            <person name="Wingfield B.D."/>
            <person name="Bills G.F."/>
            <person name="Dong Y."/>
            <person name="Huang W."/>
            <person name="Nel W.J."/>
            <person name="Swalarsk-Parry B.S."/>
            <person name="Vaghefi N."/>
            <person name="Wilken P.M."/>
            <person name="An Z."/>
            <person name="de Beer Z.W."/>
            <person name="De Vos L."/>
            <person name="Chen L."/>
            <person name="Duong T.A."/>
            <person name="Gao Y."/>
            <person name="Hammerbacher A."/>
            <person name="Kikkert J.R."/>
            <person name="Li Y."/>
            <person name="Li H."/>
            <person name="Li K."/>
            <person name="Li Q."/>
            <person name="Liu X."/>
            <person name="Ma X."/>
            <person name="Naidoo K."/>
            <person name="Pethybridge S.J."/>
            <person name="Sun J."/>
            <person name="Steenkamp E.T."/>
            <person name="van der Nest M.A."/>
            <person name="van Wyk S."/>
            <person name="Wingfield M.J."/>
            <person name="Xiong C."/>
            <person name="Yue Q."/>
            <person name="Zhang X."/>
        </authorList>
    </citation>
    <scope>NUCLEOTIDE SEQUENCE [LARGE SCALE GENOMIC DNA]</scope>
    <source>
        <strain evidence="5 6">BP5796</strain>
    </source>
</reference>
<feature type="transmembrane region" description="Helical" evidence="2">
    <location>
        <begin position="824"/>
        <end position="843"/>
    </location>
</feature>
<keyword evidence="2" id="KW-0812">Transmembrane</keyword>
<feature type="transmembrane region" description="Helical" evidence="2">
    <location>
        <begin position="342"/>
        <end position="367"/>
    </location>
</feature>
<protein>
    <submittedName>
        <fullName evidence="5">Nucleotide-diphospho-sugar transferase-1</fullName>
    </submittedName>
</protein>
<evidence type="ECO:0000256" key="1">
    <source>
        <dbReference type="SAM" id="MobiDB-lite"/>
    </source>
</evidence>
<dbReference type="Pfam" id="PF13632">
    <property type="entry name" value="Glyco_trans_2_3"/>
    <property type="match status" value="1"/>
</dbReference>
<feature type="transmembrane region" description="Helical" evidence="2">
    <location>
        <begin position="910"/>
        <end position="934"/>
    </location>
</feature>
<evidence type="ECO:0000313" key="6">
    <source>
        <dbReference type="Proteomes" id="UP000256328"/>
    </source>
</evidence>
<proteinExistence type="predicted"/>
<feature type="region of interest" description="Disordered" evidence="1">
    <location>
        <begin position="71"/>
        <end position="90"/>
    </location>
</feature>
<dbReference type="AlphaFoldDB" id="A0A3D8RWA8"/>
<keyword evidence="5" id="KW-0808">Transferase</keyword>
<feature type="domain" description="Glycosyltransferase 2-like" evidence="3">
    <location>
        <begin position="555"/>
        <end position="762"/>
    </location>
</feature>
<feature type="region of interest" description="Disordered" evidence="1">
    <location>
        <begin position="1"/>
        <end position="66"/>
    </location>
</feature>
<feature type="domain" description="DUF7928" evidence="4">
    <location>
        <begin position="113"/>
        <end position="258"/>
    </location>
</feature>
<evidence type="ECO:0000259" key="3">
    <source>
        <dbReference type="Pfam" id="PF13632"/>
    </source>
</evidence>
<dbReference type="Pfam" id="PF25550">
    <property type="entry name" value="DUF7928"/>
    <property type="match status" value="1"/>
</dbReference>
<evidence type="ECO:0000259" key="4">
    <source>
        <dbReference type="Pfam" id="PF25550"/>
    </source>
</evidence>
<keyword evidence="2" id="KW-0472">Membrane</keyword>
<dbReference type="GO" id="GO:0016740">
    <property type="term" value="F:transferase activity"/>
    <property type="evidence" value="ECO:0007669"/>
    <property type="project" value="UniProtKB-KW"/>
</dbReference>
<keyword evidence="2" id="KW-1133">Transmembrane helix</keyword>
<sequence length="936" mass="105612">MADLNFQLSNRKASESPTPTSPSSSSRSANNTSPSSPTALPSPVNGTSTTKIRFPQRPMGSLTPVTILSPFDSAETTPRTSIGTKNGRRSIYPKGDFRESVVSMQELRTMQNGMMAETLNKEQIRKLWTSTGTNEGVVLKVSKGYYIARPQSLQHETNGFFHQILTMNIRCAMTVNTKLVRVLMTEVEGPHVSLLNGNNIQILPTLDALPHCSRHQFAAFIRDTKILIVWDDNPENLLPRASELETMLLNTIWNDHDAFCADEKTNAAPFESVIALGPQANGFDSSDDLEALLPEERKIILLSPMIVALTLTLIITCLGFGWRALAVETAVDGTYTRLALLITSPFLFFMGLFMMQTIFGCMFQMFAPVKQMMENSMGYSGKAPRRRHGEILPHFTIQMPVYKEGLNAVIRPTIQSLKQAISTYELQGGTASIFVNDDGMQLLSQSEANERREFYDEHHIGWVARPGHNPRPKKDDPNFDESKMFVRRGKFKKASNMNYALMVSNRIEEKLAIISRDENWNQRDEEKVYKHAMKQVLSDLNGRAWADGNIRIGDYILIIDSDTRVPADCLLDAAVEMDNSPQIAIMQYSSGVMKVTDSYFENGIKFFTDLIYTAIRFAVASGDVCPFVGHNAILRWSALQEVNFEEDGYEKFWSEAHVSEDFDMALRLQAIGYKIRLAAYQGEGFKEGVSLTVYDELARWEKYAFGCSELIFHPFRLWLTRGPITPLFKRFVYSSMPIGAKLTIMAYIGTYYAIGAAWFLTLGNYFLAGWYSGYTDKYYLGSFQIYVAIIVVFTGLGNVALAVLRYRTSEKGLLASLFENFKWVLLLTIFLGGISLHVSQALLSHLFEIDMSWGATAKEVDESTNFFTEIPKLTTKFKFTFVFCFAMIALVFAGVYAFPEFWQIRTFNAIFPLCSIVFSHFMLPIALNPALMMFTW</sequence>
<feature type="transmembrane region" description="Helical" evidence="2">
    <location>
        <begin position="744"/>
        <end position="771"/>
    </location>
</feature>
<dbReference type="SUPFAM" id="SSF53448">
    <property type="entry name" value="Nucleotide-diphospho-sugar transferases"/>
    <property type="match status" value="1"/>
</dbReference>
<feature type="compositionally biased region" description="Polar residues" evidence="1">
    <location>
        <begin position="1"/>
        <end position="11"/>
    </location>
</feature>
<organism evidence="5 6">
    <name type="scientific">Coleophoma crateriformis</name>
    <dbReference type="NCBI Taxonomy" id="565419"/>
    <lineage>
        <taxon>Eukaryota</taxon>
        <taxon>Fungi</taxon>
        <taxon>Dikarya</taxon>
        <taxon>Ascomycota</taxon>
        <taxon>Pezizomycotina</taxon>
        <taxon>Leotiomycetes</taxon>
        <taxon>Helotiales</taxon>
        <taxon>Dermateaceae</taxon>
        <taxon>Coleophoma</taxon>
    </lineage>
</organism>
<dbReference type="OrthoDB" id="38531at2759"/>
<dbReference type="InterPro" id="IPR057688">
    <property type="entry name" value="DUF7928"/>
</dbReference>
<feature type="compositionally biased region" description="Low complexity" evidence="1">
    <location>
        <begin position="15"/>
        <end position="43"/>
    </location>
</feature>
<feature type="transmembrane region" description="Helical" evidence="2">
    <location>
        <begin position="783"/>
        <end position="804"/>
    </location>
</feature>